<keyword evidence="8" id="KW-1185">Reference proteome</keyword>
<evidence type="ECO:0000256" key="5">
    <source>
        <dbReference type="SAM" id="SignalP"/>
    </source>
</evidence>
<evidence type="ECO:0000313" key="7">
    <source>
        <dbReference type="EMBL" id="NUW33273.1"/>
    </source>
</evidence>
<feature type="chain" id="PRO_5030883626" evidence="5">
    <location>
        <begin position="32"/>
        <end position="523"/>
    </location>
</feature>
<keyword evidence="2 5" id="KW-0732">Signal</keyword>
<name>A0A7Y6M322_9ACTN</name>
<protein>
    <submittedName>
        <fullName evidence="7">Alpha/beta fold hydrolase</fullName>
    </submittedName>
</protein>
<dbReference type="Gene3D" id="3.40.50.1820">
    <property type="entry name" value="alpha/beta hydrolase"/>
    <property type="match status" value="1"/>
</dbReference>
<comment type="similarity">
    <text evidence="1">Belongs to the peptidase S33 family.</text>
</comment>
<dbReference type="InterPro" id="IPR029058">
    <property type="entry name" value="AB_hydrolase_fold"/>
</dbReference>
<dbReference type="EMBL" id="JABWGN010000006">
    <property type="protein sequence ID" value="NUW33273.1"/>
    <property type="molecule type" value="Genomic_DNA"/>
</dbReference>
<evidence type="ECO:0000259" key="6">
    <source>
        <dbReference type="Pfam" id="PF08386"/>
    </source>
</evidence>
<dbReference type="SUPFAM" id="SSF53474">
    <property type="entry name" value="alpha/beta-Hydrolases"/>
    <property type="match status" value="1"/>
</dbReference>
<keyword evidence="3 7" id="KW-0378">Hydrolase</keyword>
<accession>A0A7Y6M322</accession>
<feature type="domain" description="Peptidase S33 tripeptidyl aminopeptidase-like C-terminal" evidence="6">
    <location>
        <begin position="430"/>
        <end position="521"/>
    </location>
</feature>
<dbReference type="PANTHER" id="PTHR43248:SF29">
    <property type="entry name" value="TRIPEPTIDYL AMINOPEPTIDASE"/>
    <property type="match status" value="1"/>
</dbReference>
<feature type="region of interest" description="Disordered" evidence="4">
    <location>
        <begin position="27"/>
        <end position="74"/>
    </location>
</feature>
<dbReference type="ESTHER" id="9actn-a0a7y6m322">
    <property type="family name" value="Tiancimycin-TnmK-Tripeptidase-HIP"/>
</dbReference>
<gene>
    <name evidence="7" type="ORF">HTZ77_17810</name>
</gene>
<comment type="caution">
    <text evidence="7">The sequence shown here is derived from an EMBL/GenBank/DDBJ whole genome shotgun (WGS) entry which is preliminary data.</text>
</comment>
<organism evidence="7 8">
    <name type="scientific">Nonomuraea montanisoli</name>
    <dbReference type="NCBI Taxonomy" id="2741721"/>
    <lineage>
        <taxon>Bacteria</taxon>
        <taxon>Bacillati</taxon>
        <taxon>Actinomycetota</taxon>
        <taxon>Actinomycetes</taxon>
        <taxon>Streptosporangiales</taxon>
        <taxon>Streptosporangiaceae</taxon>
        <taxon>Nonomuraea</taxon>
    </lineage>
</organism>
<proteinExistence type="inferred from homology"/>
<dbReference type="PANTHER" id="PTHR43248">
    <property type="entry name" value="2-SUCCINYL-6-HYDROXY-2,4-CYCLOHEXADIENE-1-CARBOXYLATE SYNTHASE"/>
    <property type="match status" value="1"/>
</dbReference>
<evidence type="ECO:0000256" key="4">
    <source>
        <dbReference type="SAM" id="MobiDB-lite"/>
    </source>
</evidence>
<evidence type="ECO:0000256" key="3">
    <source>
        <dbReference type="ARBA" id="ARBA00022801"/>
    </source>
</evidence>
<dbReference type="RefSeq" id="WP_175590707.1">
    <property type="nucleotide sequence ID" value="NZ_JABWGN010000006.1"/>
</dbReference>
<feature type="signal peptide" evidence="5">
    <location>
        <begin position="1"/>
        <end position="31"/>
    </location>
</feature>
<evidence type="ECO:0000256" key="2">
    <source>
        <dbReference type="ARBA" id="ARBA00022729"/>
    </source>
</evidence>
<sequence>MKPTRARIRRRLLPALALIALSTVVAPPAGADAGPRPAGADAGPFPAGADAGAPSPLDWKPCAQGPDDAPGKELDQAGARCAQLTVPLDHSRPGGRTITLALSRLPATDRARRIGTMVLNSGGPGESSLGMPLRTRAAMKDVAARYDLIGLDPRFVGRSTPLDCGWPIGLWLRSPGATRARFDHQVAVQRDLAERCARRHADVLPYANTRDTARDIDLVRRVLGERRISFLGYSYGSYLGAVYTQMFPGRTDRVVLDSAGDPDTWGPRAQQGTEDEAERALRGWAAWAARRHGTYGLGATPARVLATVDAIVAAAQDRPLRVGRYEVDEQAVPYILSVGSGNDRSAARAEFSATVRTLNEAAHRRPAAPGPELDGFLTFILTSAGSPLAGPAAAIICGDRAAPRDPDVYWNDIERSRARHPLFGPLKNTIWPCAFWPNQPRERLTRVANPTPALIVAATGDTATTYQGSEAMHRALTGSRLLTLRGAVAHGIYGEYGNACVDAEVNAYLATGALPAADPTCRP</sequence>
<evidence type="ECO:0000256" key="1">
    <source>
        <dbReference type="ARBA" id="ARBA00010088"/>
    </source>
</evidence>
<evidence type="ECO:0000313" key="8">
    <source>
        <dbReference type="Proteomes" id="UP000586042"/>
    </source>
</evidence>
<feature type="compositionally biased region" description="Low complexity" evidence="4">
    <location>
        <begin position="27"/>
        <end position="54"/>
    </location>
</feature>
<dbReference type="Pfam" id="PF08386">
    <property type="entry name" value="Abhydrolase_4"/>
    <property type="match status" value="1"/>
</dbReference>
<dbReference type="InterPro" id="IPR051601">
    <property type="entry name" value="Serine_prot/Carboxylest_S33"/>
</dbReference>
<dbReference type="InterPro" id="IPR013595">
    <property type="entry name" value="Pept_S33_TAP-like_C"/>
</dbReference>
<dbReference type="AlphaFoldDB" id="A0A7Y6M322"/>
<dbReference type="Proteomes" id="UP000586042">
    <property type="component" value="Unassembled WGS sequence"/>
</dbReference>
<reference evidence="7 8" key="1">
    <citation type="submission" date="2020-06" db="EMBL/GenBank/DDBJ databases">
        <title>Nonomuraea sp. SMC257, a novel actinomycete isolated from soil.</title>
        <authorList>
            <person name="Chanama M."/>
        </authorList>
    </citation>
    <scope>NUCLEOTIDE SEQUENCE [LARGE SCALE GENOMIC DNA]</scope>
    <source>
        <strain evidence="7 8">SMC257</strain>
    </source>
</reference>
<dbReference type="GO" id="GO:0016787">
    <property type="term" value="F:hydrolase activity"/>
    <property type="evidence" value="ECO:0007669"/>
    <property type="project" value="UniProtKB-KW"/>
</dbReference>